<dbReference type="Proteomes" id="UP000838749">
    <property type="component" value="Unassembled WGS sequence"/>
</dbReference>
<gene>
    <name evidence="1" type="ORF">PAECIP111894_00188</name>
</gene>
<keyword evidence="2" id="KW-1185">Reference proteome</keyword>
<evidence type="ECO:0000313" key="2">
    <source>
        <dbReference type="Proteomes" id="UP000838749"/>
    </source>
</evidence>
<proteinExistence type="predicted"/>
<reference evidence="1" key="1">
    <citation type="submission" date="2021-12" db="EMBL/GenBank/DDBJ databases">
        <authorList>
            <person name="Criscuolo A."/>
        </authorList>
    </citation>
    <scope>NUCLEOTIDE SEQUENCE</scope>
    <source>
        <strain evidence="1">CIP111894</strain>
    </source>
</reference>
<protein>
    <recommendedName>
        <fullName evidence="3">DNA-binding protein</fullName>
    </recommendedName>
</protein>
<organism evidence="1 2">
    <name type="scientific">Paenibacillus pseudetheri</name>
    <dbReference type="NCBI Taxonomy" id="2897682"/>
    <lineage>
        <taxon>Bacteria</taxon>
        <taxon>Bacillati</taxon>
        <taxon>Bacillota</taxon>
        <taxon>Bacilli</taxon>
        <taxon>Bacillales</taxon>
        <taxon>Paenibacillaceae</taxon>
        <taxon>Paenibacillus</taxon>
    </lineage>
</organism>
<sequence>MTLENYREWADNVGGEVGKKIQEILNELEEAQNIARGNSLPPLLGNKEVAELLEIDPKNMHHTRRTKLFPDPDLVVGNRPFWFKTSIQKYQERIEEWRSGKEK</sequence>
<dbReference type="RefSeq" id="WP_234530060.1">
    <property type="nucleotide sequence ID" value="NZ_CAKMAB010000001.1"/>
</dbReference>
<comment type="caution">
    <text evidence="1">The sequence shown here is derived from an EMBL/GenBank/DDBJ whole genome shotgun (WGS) entry which is preliminary data.</text>
</comment>
<accession>A0ABN8F7L9</accession>
<evidence type="ECO:0000313" key="1">
    <source>
        <dbReference type="EMBL" id="CAH1054043.1"/>
    </source>
</evidence>
<evidence type="ECO:0008006" key="3">
    <source>
        <dbReference type="Google" id="ProtNLM"/>
    </source>
</evidence>
<dbReference type="EMBL" id="CAKMAB010000001">
    <property type="protein sequence ID" value="CAH1054043.1"/>
    <property type="molecule type" value="Genomic_DNA"/>
</dbReference>
<name>A0ABN8F7L9_9BACL</name>